<dbReference type="Proteomes" id="UP000226037">
    <property type="component" value="Segment"/>
</dbReference>
<feature type="compositionally biased region" description="Pro residues" evidence="1">
    <location>
        <begin position="94"/>
        <end position="105"/>
    </location>
</feature>
<evidence type="ECO:0000256" key="1">
    <source>
        <dbReference type="SAM" id="MobiDB-lite"/>
    </source>
</evidence>
<evidence type="ECO:0000313" key="4">
    <source>
        <dbReference type="Proteomes" id="UP000226037"/>
    </source>
</evidence>
<feature type="compositionally biased region" description="Polar residues" evidence="1">
    <location>
        <begin position="124"/>
        <end position="137"/>
    </location>
</feature>
<reference evidence="4" key="1">
    <citation type="submission" date="2017-08" db="EMBL/GenBank/DDBJ databases">
        <authorList>
            <person name="de Groot N.N."/>
        </authorList>
    </citation>
    <scope>NUCLEOTIDE SEQUENCE [LARGE SCALE GENOMIC DNA]</scope>
</reference>
<evidence type="ECO:0000256" key="2">
    <source>
        <dbReference type="SAM" id="Phobius"/>
    </source>
</evidence>
<proteinExistence type="predicted"/>
<dbReference type="EMBL" id="MF668280">
    <property type="protein sequence ID" value="ASZ74811.1"/>
    <property type="molecule type" value="Genomic_DNA"/>
</dbReference>
<evidence type="ECO:0000313" key="3">
    <source>
        <dbReference type="EMBL" id="ASZ74811.1"/>
    </source>
</evidence>
<keyword evidence="2" id="KW-1133">Transmembrane helix</keyword>
<feature type="region of interest" description="Disordered" evidence="1">
    <location>
        <begin position="85"/>
        <end position="137"/>
    </location>
</feature>
<name>A0A249XSV6_9CAUD</name>
<organism evidence="3 4">
    <name type="scientific">Mycobacterium phage Phabba</name>
    <dbReference type="NCBI Taxonomy" id="2027899"/>
    <lineage>
        <taxon>Viruses</taxon>
        <taxon>Duplodnaviria</taxon>
        <taxon>Heunggongvirae</taxon>
        <taxon>Uroviricota</taxon>
        <taxon>Caudoviricetes</taxon>
        <taxon>Ceeclamvirinae</taxon>
        <taxon>Myrnavirus</taxon>
        <taxon>Myrnavirus phabba</taxon>
        <taxon>Myranavirus phabba</taxon>
    </lineage>
</organism>
<accession>A0A249XSV6</accession>
<protein>
    <submittedName>
        <fullName evidence="3">Membrane protein</fullName>
    </submittedName>
</protein>
<sequence>MSESSNGVWGDRIIRSLPYVILLLAIWRMASIHGDNAVDLAAGLQALFLALAAIFLKLDLRDRTAVQDRADDLADRSKTCHYVIPVKESDGPSDPAPDEPLPYKPPVSSTGAAFGAGGAFASGVPQQRSDATGGTDE</sequence>
<feature type="transmembrane region" description="Helical" evidence="2">
    <location>
        <begin position="12"/>
        <end position="30"/>
    </location>
</feature>
<keyword evidence="4" id="KW-1185">Reference proteome</keyword>
<gene>
    <name evidence="3" type="ORF">SEA_PHABBA_274</name>
</gene>
<feature type="transmembrane region" description="Helical" evidence="2">
    <location>
        <begin position="42"/>
        <end position="60"/>
    </location>
</feature>
<keyword evidence="2" id="KW-0472">Membrane</keyword>
<keyword evidence="2" id="KW-0812">Transmembrane</keyword>